<dbReference type="InterPro" id="IPR025375">
    <property type="entry name" value="DUF4365"/>
</dbReference>
<dbReference type="RefSeq" id="WP_012630903.1">
    <property type="nucleotide sequence ID" value="NC_011886.1"/>
</dbReference>
<dbReference type="eggNOG" id="COG1413">
    <property type="taxonomic scope" value="Bacteria"/>
</dbReference>
<dbReference type="HOGENOM" id="CLU_313010_0_0_11"/>
<accession>B8H908</accession>
<dbReference type="InterPro" id="IPR016024">
    <property type="entry name" value="ARM-type_fold"/>
</dbReference>
<dbReference type="Proteomes" id="UP000002505">
    <property type="component" value="Chromosome"/>
</dbReference>
<sequence length="936" mass="101859">MRAPKNEAIGTSGESEVLAQFERLGWGGVIDSRHDTGTDLYLRPRDTRRFELGAVMGAQVKTGPSYFTSPQRDTDGTITGWWFTEGDREHFDYWLRHALPHVVILRDQEKNLSYWVHVTPERVVSTGKGAKILLSASQTVDSDHNEALSDVALTQLAAPNWDGTAWTGAVHLPPADEIRHALITPRLIAPHPNLAPDSITGQEALALQALLRMDIERILDPFDFSGSAQEPDATRKGLSLEEARKSDDWSWRATAALHRWQYEGNSDDLIGLVGAASTPPERAAAVVLCCIHHLWENDADTALRVVQDALEHDDYTSVDHAWLEAQRARLLLETGRHEDAFDLAMATQRIHREAPHDVTAAAIAGACAGTSFKAAGWMKGDLANIVQRNDNPASWWRSQITSYGLSAHLSEGFRAWSEDPSIRIGNSDETHRRLLSAALLASCAGDHDGWRHATGALGKHFLMTSDPTDSAEAVAARLTRLRVSGDSESARLATRHIIRRGPAKAARIAASIVDLSRSTRTSALADIEMLTAAGDVIEPAQADQICAWALATLRDPQPYSERVRPTFSLLYKIIDLLKSMVWTMSETAQHTVIDYFLNEAAITDDGAAQTLARLIHVIPESAWTESHRQRAAERSKTDAAYLREAYLAVAAKAVPESRSEIHQRARAGELLAFEAIEDVRDLPSDAVAALVDRLCGVIDSLIDNAANGMHSVGGLDPGEALALLSVWHHQYARWDRIQLLLTAPHVLGRERSGALTVLAMHGAGLSEETKKQLAEHVFPLRDSAPGRQFLDDDKDVRGLAAEAFSALTDELSRNHVVRELLGGNAAHRASSARIIEKHGDAAESEVLMALAGDNNQTVRDAALSGLSKLVASGRASGVVVTALSKTLVLGGTQSASSVVSRLTVSAEETVVHELLAVAAEHPSARIRQAVRSTYKD</sequence>
<dbReference type="AlphaFoldDB" id="B8H908"/>
<keyword evidence="3" id="KW-1185">Reference proteome</keyword>
<proteinExistence type="predicted"/>
<dbReference type="EMBL" id="CP001341">
    <property type="protein sequence ID" value="ACL38167.1"/>
    <property type="molecule type" value="Genomic_DNA"/>
</dbReference>
<name>B8H908_PSECP</name>
<evidence type="ECO:0000313" key="2">
    <source>
        <dbReference type="EMBL" id="ACL38167.1"/>
    </source>
</evidence>
<gene>
    <name evidence="2" type="ordered locus">Achl_0164</name>
</gene>
<feature type="domain" description="DUF4365" evidence="1">
    <location>
        <begin position="12"/>
        <end position="151"/>
    </location>
</feature>
<evidence type="ECO:0000313" key="3">
    <source>
        <dbReference type="Proteomes" id="UP000002505"/>
    </source>
</evidence>
<dbReference type="OrthoDB" id="4951670at2"/>
<dbReference type="KEGG" id="ach:Achl_0164"/>
<dbReference type="Gene3D" id="1.25.10.10">
    <property type="entry name" value="Leucine-rich Repeat Variant"/>
    <property type="match status" value="1"/>
</dbReference>
<reference evidence="2" key="1">
    <citation type="submission" date="2009-01" db="EMBL/GenBank/DDBJ databases">
        <title>Complete sequence of chromosome of Arthrobacter chlorophenolicus A6.</title>
        <authorList>
            <consortium name="US DOE Joint Genome Institute"/>
            <person name="Lucas S."/>
            <person name="Copeland A."/>
            <person name="Lapidus A."/>
            <person name="Glavina del Rio T."/>
            <person name="Tice H."/>
            <person name="Bruce D."/>
            <person name="Goodwin L."/>
            <person name="Pitluck S."/>
            <person name="Goltsman E."/>
            <person name="Clum A."/>
            <person name="Larimer F."/>
            <person name="Land M."/>
            <person name="Hauser L."/>
            <person name="Kyrpides N."/>
            <person name="Mikhailova N."/>
            <person name="Jansson J."/>
            <person name="Richardson P."/>
        </authorList>
    </citation>
    <scope>NUCLEOTIDE SEQUENCE [LARGE SCALE GENOMIC DNA]</scope>
    <source>
        <strain evidence="2">A6</strain>
    </source>
</reference>
<dbReference type="Pfam" id="PF14280">
    <property type="entry name" value="DUF4365"/>
    <property type="match status" value="1"/>
</dbReference>
<dbReference type="InterPro" id="IPR011989">
    <property type="entry name" value="ARM-like"/>
</dbReference>
<protein>
    <recommendedName>
        <fullName evidence="1">DUF4365 domain-containing protein</fullName>
    </recommendedName>
</protein>
<evidence type="ECO:0000259" key="1">
    <source>
        <dbReference type="Pfam" id="PF14280"/>
    </source>
</evidence>
<organism evidence="2 3">
    <name type="scientific">Pseudarthrobacter chlorophenolicus (strain ATCC 700700 / DSM 12829 / CIP 107037 / JCM 12360 / KCTC 9906 / NCIMB 13794 / A6)</name>
    <name type="common">Arthrobacter chlorophenolicus</name>
    <dbReference type="NCBI Taxonomy" id="452863"/>
    <lineage>
        <taxon>Bacteria</taxon>
        <taxon>Bacillati</taxon>
        <taxon>Actinomycetota</taxon>
        <taxon>Actinomycetes</taxon>
        <taxon>Micrococcales</taxon>
        <taxon>Micrococcaceae</taxon>
        <taxon>Pseudarthrobacter</taxon>
    </lineage>
</organism>
<dbReference type="SUPFAM" id="SSF48371">
    <property type="entry name" value="ARM repeat"/>
    <property type="match status" value="2"/>
</dbReference>
<dbReference type="STRING" id="452863.Achl_0164"/>